<dbReference type="RefSeq" id="WP_381742347.1">
    <property type="nucleotide sequence ID" value="NZ_JBHSDP010000024.1"/>
</dbReference>
<evidence type="ECO:0000256" key="2">
    <source>
        <dbReference type="ARBA" id="ARBA00022980"/>
    </source>
</evidence>
<protein>
    <recommendedName>
        <fullName evidence="4 5">Large ribosomal subunit protein bL32</fullName>
    </recommendedName>
</protein>
<dbReference type="Pfam" id="PF01783">
    <property type="entry name" value="Ribosomal_L32p"/>
    <property type="match status" value="1"/>
</dbReference>
<keyword evidence="3 5" id="KW-0687">Ribonucleoprotein</keyword>
<reference evidence="8" key="1">
    <citation type="journal article" date="2019" name="Int. J. Syst. Evol. Microbiol.">
        <title>The Global Catalogue of Microorganisms (GCM) 10K type strain sequencing project: providing services to taxonomists for standard genome sequencing and annotation.</title>
        <authorList>
            <consortium name="The Broad Institute Genomics Platform"/>
            <consortium name="The Broad Institute Genome Sequencing Center for Infectious Disease"/>
            <person name="Wu L."/>
            <person name="Ma J."/>
        </authorList>
    </citation>
    <scope>NUCLEOTIDE SEQUENCE [LARGE SCALE GENOMIC DNA]</scope>
    <source>
        <strain evidence="8">PCU 347</strain>
    </source>
</reference>
<dbReference type="InterPro" id="IPR002677">
    <property type="entry name" value="Ribosomal_bL32"/>
</dbReference>
<dbReference type="SUPFAM" id="SSF57829">
    <property type="entry name" value="Zn-binding ribosomal proteins"/>
    <property type="match status" value="1"/>
</dbReference>
<evidence type="ECO:0000256" key="4">
    <source>
        <dbReference type="ARBA" id="ARBA00035178"/>
    </source>
</evidence>
<keyword evidence="8" id="KW-1185">Reference proteome</keyword>
<evidence type="ECO:0000256" key="5">
    <source>
        <dbReference type="HAMAP-Rule" id="MF_00340"/>
    </source>
</evidence>
<gene>
    <name evidence="5 7" type="primary">rpmF</name>
    <name evidence="7" type="ORF">ACFPC0_24135</name>
</gene>
<dbReference type="HAMAP" id="MF_00340">
    <property type="entry name" value="Ribosomal_bL32"/>
    <property type="match status" value="1"/>
</dbReference>
<evidence type="ECO:0000256" key="1">
    <source>
        <dbReference type="ARBA" id="ARBA00008560"/>
    </source>
</evidence>
<keyword evidence="2 5" id="KW-0689">Ribosomal protein</keyword>
<dbReference type="GO" id="GO:0005840">
    <property type="term" value="C:ribosome"/>
    <property type="evidence" value="ECO:0007669"/>
    <property type="project" value="UniProtKB-KW"/>
</dbReference>
<feature type="region of interest" description="Disordered" evidence="6">
    <location>
        <begin position="1"/>
        <end position="20"/>
    </location>
</feature>
<dbReference type="NCBIfam" id="TIGR01031">
    <property type="entry name" value="rpmF_bact"/>
    <property type="match status" value="1"/>
</dbReference>
<comment type="similarity">
    <text evidence="1 5">Belongs to the bacterial ribosomal protein bL32 family.</text>
</comment>
<dbReference type="Proteomes" id="UP001595824">
    <property type="component" value="Unassembled WGS sequence"/>
</dbReference>
<evidence type="ECO:0000256" key="3">
    <source>
        <dbReference type="ARBA" id="ARBA00023274"/>
    </source>
</evidence>
<evidence type="ECO:0000313" key="8">
    <source>
        <dbReference type="Proteomes" id="UP001595824"/>
    </source>
</evidence>
<organism evidence="7 8">
    <name type="scientific">Streptomyces andamanensis</name>
    <dbReference type="NCBI Taxonomy" id="1565035"/>
    <lineage>
        <taxon>Bacteria</taxon>
        <taxon>Bacillati</taxon>
        <taxon>Actinomycetota</taxon>
        <taxon>Actinomycetes</taxon>
        <taxon>Kitasatosporales</taxon>
        <taxon>Streptomycetaceae</taxon>
        <taxon>Streptomyces</taxon>
    </lineage>
</organism>
<evidence type="ECO:0000313" key="7">
    <source>
        <dbReference type="EMBL" id="MFC4330820.1"/>
    </source>
</evidence>
<evidence type="ECO:0000256" key="6">
    <source>
        <dbReference type="SAM" id="MobiDB-lite"/>
    </source>
</evidence>
<proteinExistence type="inferred from homology"/>
<accession>A0ABV8TJE0</accession>
<dbReference type="EMBL" id="JBHSDP010000024">
    <property type="protein sequence ID" value="MFC4330820.1"/>
    <property type="molecule type" value="Genomic_DNA"/>
</dbReference>
<feature type="compositionally biased region" description="Basic residues" evidence="6">
    <location>
        <begin position="1"/>
        <end position="18"/>
    </location>
</feature>
<name>A0ABV8TJE0_9ACTN</name>
<sequence length="57" mass="6284">MRKKPRARTRRRRAHRTAARPALVACADPVCGRPAPGHIACPHRGTCRGRRVLPPAP</sequence>
<comment type="caution">
    <text evidence="7">The sequence shown here is derived from an EMBL/GenBank/DDBJ whole genome shotgun (WGS) entry which is preliminary data.</text>
</comment>
<dbReference type="InterPro" id="IPR011332">
    <property type="entry name" value="Ribosomal_zn-bd"/>
</dbReference>